<dbReference type="InterPro" id="IPR002347">
    <property type="entry name" value="SDR_fam"/>
</dbReference>
<dbReference type="InterPro" id="IPR036291">
    <property type="entry name" value="NAD(P)-bd_dom_sf"/>
</dbReference>
<evidence type="ECO:0008006" key="3">
    <source>
        <dbReference type="Google" id="ProtNLM"/>
    </source>
</evidence>
<organism evidence="1 2">
    <name type="scientific">Stenotrophobium rhamnosiphilum</name>
    <dbReference type="NCBI Taxonomy" id="2029166"/>
    <lineage>
        <taxon>Bacteria</taxon>
        <taxon>Pseudomonadati</taxon>
        <taxon>Pseudomonadota</taxon>
        <taxon>Gammaproteobacteria</taxon>
        <taxon>Nevskiales</taxon>
        <taxon>Nevskiaceae</taxon>
        <taxon>Stenotrophobium</taxon>
    </lineage>
</organism>
<keyword evidence="2" id="KW-1185">Reference proteome</keyword>
<dbReference type="PANTHER" id="PTHR43431">
    <property type="entry name" value="OXIDOREDUCTASE, SHORT CHAIN DEHYDROGENASE/REDUCTASE FAMILY (AFU_ORTHOLOGUE AFUA_5G14000)"/>
    <property type="match status" value="1"/>
</dbReference>
<dbReference type="Pfam" id="PF00106">
    <property type="entry name" value="adh_short"/>
    <property type="match status" value="1"/>
</dbReference>
<dbReference type="AlphaFoldDB" id="A0A2T5MJ42"/>
<reference evidence="1 2" key="1">
    <citation type="submission" date="2018-04" db="EMBL/GenBank/DDBJ databases">
        <title>Novel species isolated from glacier.</title>
        <authorList>
            <person name="Liu Q."/>
            <person name="Xin Y.-H."/>
        </authorList>
    </citation>
    <scope>NUCLEOTIDE SEQUENCE [LARGE SCALE GENOMIC DNA]</scope>
    <source>
        <strain evidence="1 2">GT1R17</strain>
    </source>
</reference>
<evidence type="ECO:0000313" key="2">
    <source>
        <dbReference type="Proteomes" id="UP000244248"/>
    </source>
</evidence>
<dbReference type="RefSeq" id="WP_107938299.1">
    <property type="nucleotide sequence ID" value="NZ_QANS01000001.1"/>
</dbReference>
<dbReference type="Proteomes" id="UP000244248">
    <property type="component" value="Unassembled WGS sequence"/>
</dbReference>
<dbReference type="PANTHER" id="PTHR43431:SF1">
    <property type="entry name" value="OS08G0476300 PROTEIN"/>
    <property type="match status" value="1"/>
</dbReference>
<accession>A0A2T5MJ42</accession>
<sequence>MSKVCLVIGAGPGIGQAVAYAFAHEGYDIAMIARNPDKLTEACSLIRKKTGREVRAYEGDAGDARSLKTAIGRARRGLGEIEVMVYNAAVATLCRPTKLSPEQLLSEFQVNVGGALVAAQEVAKTMKVAKQGTILFTGSGFASEPAVNYASLSVGKAALRNLAHTLAQELGTDNIHVATVTVQGFVQTNTRFDPHRIAQAYVKLHKQRKGSFDIETIYK</sequence>
<gene>
    <name evidence="1" type="ORF">CJD38_00225</name>
</gene>
<dbReference type="EMBL" id="QANS01000001">
    <property type="protein sequence ID" value="PTU32590.1"/>
    <property type="molecule type" value="Genomic_DNA"/>
</dbReference>
<dbReference type="PRINTS" id="PR00081">
    <property type="entry name" value="GDHRDH"/>
</dbReference>
<protein>
    <recommendedName>
        <fullName evidence="3">Short-chain dehydrogenase</fullName>
    </recommendedName>
</protein>
<proteinExistence type="predicted"/>
<comment type="caution">
    <text evidence="1">The sequence shown here is derived from an EMBL/GenBank/DDBJ whole genome shotgun (WGS) entry which is preliminary data.</text>
</comment>
<dbReference type="OrthoDB" id="9806974at2"/>
<dbReference type="SUPFAM" id="SSF51735">
    <property type="entry name" value="NAD(P)-binding Rossmann-fold domains"/>
    <property type="match status" value="1"/>
</dbReference>
<name>A0A2T5MJ42_9GAMM</name>
<evidence type="ECO:0000313" key="1">
    <source>
        <dbReference type="EMBL" id="PTU32590.1"/>
    </source>
</evidence>
<dbReference type="Gene3D" id="3.40.50.720">
    <property type="entry name" value="NAD(P)-binding Rossmann-like Domain"/>
    <property type="match status" value="1"/>
</dbReference>